<gene>
    <name evidence="2" type="ORF">EX30DRAFT_337429</name>
</gene>
<proteinExistence type="predicted"/>
<evidence type="ECO:0000313" key="2">
    <source>
        <dbReference type="EMBL" id="TGZ84998.1"/>
    </source>
</evidence>
<protein>
    <submittedName>
        <fullName evidence="2">Uncharacterized protein</fullName>
    </submittedName>
</protein>
<feature type="region of interest" description="Disordered" evidence="1">
    <location>
        <begin position="1"/>
        <end position="37"/>
    </location>
</feature>
<accession>A0A4S2N6N9</accession>
<dbReference type="InParanoid" id="A0A4S2N6N9"/>
<dbReference type="AlphaFoldDB" id="A0A4S2N6N9"/>
<keyword evidence="3" id="KW-1185">Reference proteome</keyword>
<organism evidence="2 3">
    <name type="scientific">Ascodesmis nigricans</name>
    <dbReference type="NCBI Taxonomy" id="341454"/>
    <lineage>
        <taxon>Eukaryota</taxon>
        <taxon>Fungi</taxon>
        <taxon>Dikarya</taxon>
        <taxon>Ascomycota</taxon>
        <taxon>Pezizomycotina</taxon>
        <taxon>Pezizomycetes</taxon>
        <taxon>Pezizales</taxon>
        <taxon>Ascodesmidaceae</taxon>
        <taxon>Ascodesmis</taxon>
    </lineage>
</organism>
<dbReference type="Proteomes" id="UP000298138">
    <property type="component" value="Unassembled WGS sequence"/>
</dbReference>
<reference evidence="2 3" key="1">
    <citation type="submission" date="2019-04" db="EMBL/GenBank/DDBJ databases">
        <title>Comparative genomics and transcriptomics to analyze fruiting body development in filamentous ascomycetes.</title>
        <authorList>
            <consortium name="DOE Joint Genome Institute"/>
            <person name="Lutkenhaus R."/>
            <person name="Traeger S."/>
            <person name="Breuer J."/>
            <person name="Kuo A."/>
            <person name="Lipzen A."/>
            <person name="Pangilinan J."/>
            <person name="Dilworth D."/>
            <person name="Sandor L."/>
            <person name="Poggeler S."/>
            <person name="Barry K."/>
            <person name="Grigoriev I.V."/>
            <person name="Nowrousian M."/>
        </authorList>
    </citation>
    <scope>NUCLEOTIDE SEQUENCE [LARGE SCALE GENOMIC DNA]</scope>
    <source>
        <strain evidence="2 3">CBS 389.68</strain>
    </source>
</reference>
<evidence type="ECO:0000313" key="3">
    <source>
        <dbReference type="Proteomes" id="UP000298138"/>
    </source>
</evidence>
<name>A0A4S2N6N9_9PEZI</name>
<feature type="compositionally biased region" description="Low complexity" evidence="1">
    <location>
        <begin position="13"/>
        <end position="31"/>
    </location>
</feature>
<feature type="compositionally biased region" description="Polar residues" evidence="1">
    <location>
        <begin position="1"/>
        <end position="12"/>
    </location>
</feature>
<sequence length="152" mass="15547">MSSISSVLTCRRSSSAPSPIASPAAPSSPIAKNSPGVSTGAYSLSTISNLTTQSLSPKPLSPPRCTAIIPLPLSTRPPTPGAFPSEAATAATVITNIITTNTAMCCTPSHILSLLRPPNLLVIGHRGVGSSSAGNDMRGVVVFRRVFVIIIN</sequence>
<dbReference type="EMBL" id="ML220112">
    <property type="protein sequence ID" value="TGZ84998.1"/>
    <property type="molecule type" value="Genomic_DNA"/>
</dbReference>
<evidence type="ECO:0000256" key="1">
    <source>
        <dbReference type="SAM" id="MobiDB-lite"/>
    </source>
</evidence>